<dbReference type="SUPFAM" id="SSF52151">
    <property type="entry name" value="FabD/lysophospholipase-like"/>
    <property type="match status" value="4"/>
</dbReference>
<dbReference type="SMART" id="SM00827">
    <property type="entry name" value="PKS_AT"/>
    <property type="match status" value="4"/>
</dbReference>
<dbReference type="Pfam" id="PF00698">
    <property type="entry name" value="Acyl_transf_1"/>
    <property type="match status" value="4"/>
</dbReference>
<dbReference type="InterPro" id="IPR016036">
    <property type="entry name" value="Malonyl_transacylase_ACP-bd"/>
</dbReference>
<dbReference type="PANTHER" id="PTHR43775">
    <property type="entry name" value="FATTY ACID SYNTHASE"/>
    <property type="match status" value="1"/>
</dbReference>
<dbReference type="PROSITE" id="PS52004">
    <property type="entry name" value="KS3_2"/>
    <property type="match status" value="3"/>
</dbReference>
<reference evidence="10" key="1">
    <citation type="submission" date="2018-02" db="EMBL/GenBank/DDBJ databases">
        <authorList>
            <person name="Yu P."/>
            <person name="Li Y.-P."/>
        </authorList>
    </citation>
    <scope>NUCLEOTIDE SEQUENCE</scope>
    <source>
        <strain evidence="10">ATCC 21983</strain>
    </source>
</reference>
<dbReference type="SMART" id="SM00826">
    <property type="entry name" value="PKS_DH"/>
    <property type="match status" value="2"/>
</dbReference>
<accession>A0A3G5BS23</accession>
<feature type="domain" description="Carrier" evidence="7">
    <location>
        <begin position="463"/>
        <end position="538"/>
    </location>
</feature>
<dbReference type="InterPro" id="IPR009081">
    <property type="entry name" value="PP-bd_ACP"/>
</dbReference>
<dbReference type="InterPro" id="IPR016039">
    <property type="entry name" value="Thiolase-like"/>
</dbReference>
<dbReference type="InterPro" id="IPR049551">
    <property type="entry name" value="PKS_DH_C"/>
</dbReference>
<dbReference type="Gene3D" id="3.40.47.10">
    <property type="match status" value="3"/>
</dbReference>
<dbReference type="PROSITE" id="PS50075">
    <property type="entry name" value="CARRIER"/>
    <property type="match status" value="4"/>
</dbReference>
<dbReference type="InterPro" id="IPR014031">
    <property type="entry name" value="Ketoacyl_synth_C"/>
</dbReference>
<dbReference type="EMBL" id="MG972807">
    <property type="protein sequence ID" value="AYW03297.1"/>
    <property type="molecule type" value="Genomic_DNA"/>
</dbReference>
<dbReference type="SMART" id="SM00822">
    <property type="entry name" value="PKS_KR"/>
    <property type="match status" value="3"/>
</dbReference>
<evidence type="ECO:0000256" key="2">
    <source>
        <dbReference type="ARBA" id="ARBA00022553"/>
    </source>
</evidence>
<keyword evidence="4" id="KW-0511">Multifunctional enzyme</keyword>
<dbReference type="SUPFAM" id="SSF55048">
    <property type="entry name" value="Probable ACP-binding domain of malonyl-CoA ACP transacylase"/>
    <property type="match status" value="4"/>
</dbReference>
<evidence type="ECO:0000259" key="9">
    <source>
        <dbReference type="PROSITE" id="PS52019"/>
    </source>
</evidence>
<dbReference type="GO" id="GO:0031177">
    <property type="term" value="F:phosphopantetheine binding"/>
    <property type="evidence" value="ECO:0007669"/>
    <property type="project" value="InterPro"/>
</dbReference>
<dbReference type="InterPro" id="IPR032821">
    <property type="entry name" value="PKS_assoc"/>
</dbReference>
<dbReference type="Pfam" id="PF00109">
    <property type="entry name" value="ketoacyl-synt"/>
    <property type="match status" value="3"/>
</dbReference>
<feature type="domain" description="Carrier" evidence="7">
    <location>
        <begin position="1913"/>
        <end position="1988"/>
    </location>
</feature>
<feature type="region of interest" description="C-terminal hotdog fold" evidence="6">
    <location>
        <begin position="2973"/>
        <end position="3111"/>
    </location>
</feature>
<dbReference type="InterPro" id="IPR042104">
    <property type="entry name" value="PKS_dehydratase_sf"/>
</dbReference>
<dbReference type="PROSITE" id="PS00606">
    <property type="entry name" value="KS3_1"/>
    <property type="match status" value="3"/>
</dbReference>
<feature type="active site" description="Proton acceptor; for dehydratase activity" evidence="6">
    <location>
        <position position="2880"/>
    </location>
</feature>
<evidence type="ECO:0000256" key="4">
    <source>
        <dbReference type="ARBA" id="ARBA00023268"/>
    </source>
</evidence>
<feature type="domain" description="Ketosynthase family 3 (KS3)" evidence="8">
    <location>
        <begin position="3595"/>
        <end position="4019"/>
    </location>
</feature>
<dbReference type="CDD" id="cd00833">
    <property type="entry name" value="PKS"/>
    <property type="match status" value="3"/>
</dbReference>
<dbReference type="InterPro" id="IPR020841">
    <property type="entry name" value="PKS_Beta-ketoAc_synthase_dom"/>
</dbReference>
<dbReference type="InterPro" id="IPR020806">
    <property type="entry name" value="PKS_PP-bd"/>
</dbReference>
<dbReference type="InterPro" id="IPR014043">
    <property type="entry name" value="Acyl_transferase_dom"/>
</dbReference>
<dbReference type="GO" id="GO:0006633">
    <property type="term" value="P:fatty acid biosynthetic process"/>
    <property type="evidence" value="ECO:0007669"/>
    <property type="project" value="InterPro"/>
</dbReference>
<evidence type="ECO:0000259" key="8">
    <source>
        <dbReference type="PROSITE" id="PS52004"/>
    </source>
</evidence>
<dbReference type="Pfam" id="PF00550">
    <property type="entry name" value="PP-binding"/>
    <property type="match status" value="4"/>
</dbReference>
<dbReference type="Gene3D" id="3.30.70.3290">
    <property type="match status" value="4"/>
</dbReference>
<evidence type="ECO:0000256" key="1">
    <source>
        <dbReference type="ARBA" id="ARBA00022450"/>
    </source>
</evidence>
<gene>
    <name evidence="10" type="primary">fadA1</name>
</gene>
<keyword evidence="2" id="KW-0597">Phosphoprotein</keyword>
<dbReference type="Pfam" id="PF14765">
    <property type="entry name" value="PS-DH"/>
    <property type="match status" value="2"/>
</dbReference>
<dbReference type="Gene3D" id="3.10.129.110">
    <property type="entry name" value="Polyketide synthase dehydratase"/>
    <property type="match status" value="2"/>
</dbReference>
<dbReference type="Gene3D" id="3.40.366.10">
    <property type="entry name" value="Malonyl-Coenzyme A Acyl Carrier Protein, domain 2"/>
    <property type="match status" value="4"/>
</dbReference>
<evidence type="ECO:0000256" key="6">
    <source>
        <dbReference type="PROSITE-ProRule" id="PRU01363"/>
    </source>
</evidence>
<dbReference type="Pfam" id="PF02801">
    <property type="entry name" value="Ketoacyl-synt_C"/>
    <property type="match status" value="3"/>
</dbReference>
<dbReference type="SMART" id="SM01294">
    <property type="entry name" value="PKS_PP_betabranch"/>
    <property type="match status" value="3"/>
</dbReference>
<organism evidence="10">
    <name type="scientific">Paractinoplanes deccanensis</name>
    <dbReference type="NCBI Taxonomy" id="113561"/>
    <lineage>
        <taxon>Bacteria</taxon>
        <taxon>Bacillati</taxon>
        <taxon>Actinomycetota</taxon>
        <taxon>Actinomycetes</taxon>
        <taxon>Micromonosporales</taxon>
        <taxon>Micromonosporaceae</taxon>
        <taxon>Paractinoplanes</taxon>
    </lineage>
</organism>
<dbReference type="SMART" id="SM00823">
    <property type="entry name" value="PKS_PP"/>
    <property type="match status" value="4"/>
</dbReference>
<feature type="region of interest" description="N-terminal hotdog fold" evidence="6">
    <location>
        <begin position="4437"/>
        <end position="4552"/>
    </location>
</feature>
<dbReference type="Pfam" id="PF21089">
    <property type="entry name" value="PKS_DH_N"/>
    <property type="match status" value="2"/>
</dbReference>
<evidence type="ECO:0000259" key="7">
    <source>
        <dbReference type="PROSITE" id="PS50075"/>
    </source>
</evidence>
<dbReference type="Pfam" id="PF08659">
    <property type="entry name" value="KR"/>
    <property type="match status" value="3"/>
</dbReference>
<feature type="domain" description="Carrier" evidence="7">
    <location>
        <begin position="3502"/>
        <end position="3577"/>
    </location>
</feature>
<evidence type="ECO:0000313" key="10">
    <source>
        <dbReference type="EMBL" id="AYW03297.1"/>
    </source>
</evidence>
<dbReference type="PROSITE" id="PS52019">
    <property type="entry name" value="PKS_MFAS_DH"/>
    <property type="match status" value="2"/>
</dbReference>
<dbReference type="InterPro" id="IPR013968">
    <property type="entry name" value="PKS_KR"/>
</dbReference>
<dbReference type="InterPro" id="IPR057326">
    <property type="entry name" value="KR_dom"/>
</dbReference>
<evidence type="ECO:0000256" key="3">
    <source>
        <dbReference type="ARBA" id="ARBA00022679"/>
    </source>
</evidence>
<dbReference type="SUPFAM" id="SSF51735">
    <property type="entry name" value="NAD(P)-binding Rossmann-fold domains"/>
    <property type="match status" value="6"/>
</dbReference>
<feature type="domain" description="PKS/mFAS DH" evidence="9">
    <location>
        <begin position="2847"/>
        <end position="3111"/>
    </location>
</feature>
<name>A0A3G5BS23_9ACTN</name>
<dbReference type="Gene3D" id="1.10.1200.10">
    <property type="entry name" value="ACP-like"/>
    <property type="match status" value="4"/>
</dbReference>
<feature type="active site" description="Proton donor; for dehydratase activity" evidence="6">
    <location>
        <position position="4626"/>
    </location>
</feature>
<dbReference type="InterPro" id="IPR049900">
    <property type="entry name" value="PKS_mFAS_DH"/>
</dbReference>
<dbReference type="PANTHER" id="PTHR43775:SF51">
    <property type="entry name" value="INACTIVE PHENOLPHTHIOCEROL SYNTHESIS POLYKETIDE SYNTHASE TYPE I PKS1-RELATED"/>
    <property type="match status" value="1"/>
</dbReference>
<dbReference type="Gene3D" id="3.40.50.720">
    <property type="entry name" value="NAD(P)-binding Rossmann-like Domain"/>
    <property type="match status" value="3"/>
</dbReference>
<dbReference type="NCBIfam" id="NF045894">
    <property type="entry name" value="PKS_plus_SDR"/>
    <property type="match status" value="1"/>
</dbReference>
<dbReference type="FunFam" id="3.40.47.10:FF:000019">
    <property type="entry name" value="Polyketide synthase type I"/>
    <property type="match status" value="3"/>
</dbReference>
<keyword evidence="5" id="KW-0012">Acyltransferase</keyword>
<proteinExistence type="predicted"/>
<feature type="region of interest" description="C-terminal hotdog fold" evidence="6">
    <location>
        <begin position="4565"/>
        <end position="4702"/>
    </location>
</feature>
<dbReference type="InterPro" id="IPR001227">
    <property type="entry name" value="Ac_transferase_dom_sf"/>
</dbReference>
<evidence type="ECO:0000256" key="5">
    <source>
        <dbReference type="ARBA" id="ARBA00023315"/>
    </source>
</evidence>
<dbReference type="InterPro" id="IPR036291">
    <property type="entry name" value="NAD(P)-bd_dom_sf"/>
</dbReference>
<keyword evidence="1" id="KW-0596">Phosphopantetheine</keyword>
<dbReference type="GO" id="GO:0004312">
    <property type="term" value="F:fatty acid synthase activity"/>
    <property type="evidence" value="ECO:0007669"/>
    <property type="project" value="TreeGrafter"/>
</dbReference>
<feature type="region of interest" description="N-terminal hotdog fold" evidence="6">
    <location>
        <begin position="2847"/>
        <end position="2963"/>
    </location>
</feature>
<dbReference type="InterPro" id="IPR018201">
    <property type="entry name" value="Ketoacyl_synth_AS"/>
</dbReference>
<keyword evidence="3" id="KW-0808">Transferase</keyword>
<feature type="active site" description="Proton acceptor; for dehydratase activity" evidence="6">
    <location>
        <position position="4469"/>
    </location>
</feature>
<dbReference type="InterPro" id="IPR016035">
    <property type="entry name" value="Acyl_Trfase/lysoPLipase"/>
</dbReference>
<feature type="domain" description="PKS/mFAS DH" evidence="9">
    <location>
        <begin position="4437"/>
        <end position="4702"/>
    </location>
</feature>
<dbReference type="GO" id="GO:0004315">
    <property type="term" value="F:3-oxoacyl-[acyl-carrier-protein] synthase activity"/>
    <property type="evidence" value="ECO:0007669"/>
    <property type="project" value="InterPro"/>
</dbReference>
<dbReference type="CDD" id="cd08956">
    <property type="entry name" value="KR_3_FAS_SDR_x"/>
    <property type="match status" value="2"/>
</dbReference>
<dbReference type="PROSITE" id="PS00012">
    <property type="entry name" value="PHOSPHOPANTETHEINE"/>
    <property type="match status" value="3"/>
</dbReference>
<feature type="domain" description="Ketosynthase family 3 (KS3)" evidence="8">
    <location>
        <begin position="557"/>
        <end position="980"/>
    </location>
</feature>
<dbReference type="InterPro" id="IPR049552">
    <property type="entry name" value="PKS_DH_N"/>
</dbReference>
<dbReference type="FunFam" id="1.10.1200.10:FF:000007">
    <property type="entry name" value="Probable polyketide synthase pks17"/>
    <property type="match status" value="3"/>
</dbReference>
<sequence length="5254" mass="551082">MSASPAEQFLPWVLPGTGSPARRARILRDHLTALGDAHPREVAHALALLAAGHESRAPRAAVVAGGLDELAAALDALAAGDDTPALVRGEPVDDDRVAFVFPGQGAQWDGMAARLLDTSPVFARRVDECAQALEPFVDWPVLDVLRGHAPAETFQRTDVIQPSLYAVTLGLVEVWRAAGVEPSAVIGHSIGEVPAAVVAGVLGLDDGARIMALWSRAQQTLAGAGTMVSVLAPLDDVRRMLDRWAGRLVVGVVNGPTSVVVTGDADAAAEFRRVCEERGIHARNAAVAHAAHSAHIERIVPRMAADLAGIRPGPAALPLFTASRGGPLGDTLADAGYWCRCLRGLARFDLATEAALNAGYQLALEISPHPVLTAAMLQTAERVNRPLAAVGSLRRGQGGPGRLATSLAELYVAGATLDPATVYGDTAAALPGDLGRRLYEREAGDSVPGPSALAAELIPLTPDEQRGRLIDLIRHECAALGVETFAEDRTFGELGFDSVTGMAVRNRVAAATGLRIPATAIFDYPSPRRLAEHLHAELVPGWESTAAGEAPAEPADDDPVVIVGWGCRLPGGVTGPEELWPLLVDGADLVSEFPTDRGWDNEGAYAEPPTGPGRYYQREAGFLYDADLFDADFFGISPREALAMDPQQRLLLETTWEMFERAGIDPTTLRGGRTGVFVGAMGMEYGPRLDEGSGHEGFAFTGNTISVIAGRVSYTFGFEGPAVTVDTACSSSLVALHLAVQAVRRGECSLAVAGGVTVMPSLGMFIEFSTHGNLAPDGRCKSFAAAADGFGLSEGAGVLLVERLSDAQRHGHQVLAVVRGSAVNQDGASNGLTAPNGPSQQRVIRQALASAGLAAADVDVVEAHGTGTRLGDPIEAQAVLATYGQDRERPLLLGSIKSNVGHTQAAAGVAGVIKMVLAMRHGVVPRSLHVDEPTPQVDWSAGAVKLAARTSEWPRVDRPRRAGVSSFGVSGTNAHVVLEQAPEPLETPVAEAEPVPTVWTVSARSADALRAQVGRLAAYTEQRPDVPAQAVAAGLAARALLPYRAVGVGVSAPELLASLRQAPDPVAAGSGVGVAWVFSGQGSQRQGMGFGLAHRFPVFAEEFARVCELLDELLPRPLREVIAEGGPLLDRTLYAQTGLFAVQVAQAALLRSFGLRPQTVIGHSVGEYAAAVVAGVLDLSDACRLVAARARLMDALPAGGAMLAVQADESVASGLDVAAVNGPDQVVLSGLESAVDAVAQELTGRGVRVRRLRVSHAFHSVLMEPMLAEFAEVAGSVEFRPARVPLVSSVEVGADVTVTDYWVRQVRQTVRFAEAMGVVDAGLCVEVGPDATLTAMLADRRVVPVSRRDGDEAVTCLSALGALHTAGVPVDWTPALPAIAGPLDLPTYAFQRQRFWLPPRPATTDDDSGFWNAVESGDIPLDENLAALLPAFTAWRHRQRDEAELRGWCYRETWTSVPRLDRTRRPGRWLVVTGNRDSGGWGDLAATALAAAGADVTRLVVDPSAPLDPIGDDYDGVLSLLGADGPDDPAAAVPPSLAGVLSLLHAIPDTAHHCRLWAATTGAGEDPAAAAVWGLGRVAALEHPTRWGGLVDLPAAGRAAAERLADVLLSGGDEDQIAIRTAGVLARRLERLPLSGRSTGDAPWAPHGTVLITGGTGALGAAVARWVARGGADHVVLLSRRGPDAPGAADLVRELREHGPQVTVLACDVADREQVAGALQAVGAVTAVFHAAGVLDDGVIESLSPARFETVLAAKAHSARLLDELTLDHPLTAFVLFSSVAGAIGTPGQANYAAANAYLDALGRRMRKAGRPAVVISWGPWAGGGMADGVRELRRTGYTPLPPHRALDALRYVLERGDTAVVVADIDWERFPAAFTATRPSPLLSNLAAAAPPAPDRRPAAELGKLTPDARRARLTELVREHTALVLGQTDPSRIDLERPFKDLGFTSLSAVELRNQLSTAVGEPLPATLAFDYPSPAVLAGHLDEVVFGGREPVVSGPVVSVVDGDPVVIVGMACRFPGGVSSPEDLWDLVVGERDAVGGFPVDRGWDVGRLFDPDPDRVGTSYAREGGFLYDAADFDAGFFGVSPREALAMDPQQRLLLEASWEVVERAGIDPLSLRGSRTGVFAGSNGQDYRPDDANVPAEVEGHLLTGNAASVVSGRVAYTFGFEGPAVTVDTACSSSLVALHLAAQSLRSGECDLALAGGVTVMATPGVFVEFSRQRGLAADGRCKSFAAAADGTGWSEGVGVLLVERLSDARRNGHRVLAVVRGSAVNQDGASNGLTAPNGPSQQRVIRQALASADLSPADVDVVEAHGTGTRLGDPIEAQALLATYGQDRREPLLLGSVKSNIGHTQAAAGVAGVIKMVLAMRHGVVPRSLHVDEPTPQVDWSAGAVELATETSEWPESDRPRRAGVSSFGVSGTNAHVIVEQAPEAEPEPEPAAPDGPAVWLLSARSPAALQAQIERLATFVERRPEISPHAVAAGLARRALLPYRAVAVGGSLDDLQVPAVPASAGGVVWVFAGQGWQWEGMADRLLAESPVFAEAMAECDQALRRWTGRSVLESSDGDVRSVQPLMWAVMVSLARVWQSFGVRPAAVIGHSQGEVAAAVVAGALSLEDGARVVAVRAGVIAETLSGRGGMLSVALPADEVRQLVAGVPGVGVAAVNGPSLCVVSGDRRALESVDWGPARTRWVDVDYASHSEQVEAVEAVLKHRLGAVEFQAADIPWYSTVTGQLVDATGLDAAYWYTNLRAEVRFEAAVRSVAAEGLRRFVEVSAHPVLLPGIVETVDDCTVTGTLKRDSGGLADILRAAAVLHTAGVAVDWTPVLPAVAPADLPTYAFQRQRFWLDPTGARSVVRLADGGVVVTAKVSTAREPWLADHAVNGTVLVPGTQFVDWAIGAGDLVGAPVLRELTVQAPLVLDGIVEVQTTVNAERQVSVYARTGEDDPWTCHAVGVLDREGPVAPAVEWLPADAVPLPTEDLYDRLAARGYEYGPVFQGVRAAWQAGDDLFAEVELPPSEHGRAAAFAIHPALLDAATHVAGARAVPDEGAPVLLPFAWQDVAVHATGAAGVRVRIHTQGHQLSLTLIDGDGALVATVGSLALRELPERLSTTSVRDLYAVDWVEAGHVGETVADLPVWDCSGVALSEALAGVRQRLAADERRWLVLIPDSQNRPEHAAVWGLLASAQTEHPDRLVLVDAIDPALARAAVAVCDEPQLRVDDDGRIGVPRLVRAAPGEGEVDWGAGPVLITGGTGTLGGLLARHLVDVYGVTDLVLVSRRGPQAPGADRLPQARVVACDVSDREALRALLEEYRPTAVIHAAGVLDDATVANLTEAQLDAVFKAKAVTAQHLHELTEDLSAFVLFSSASGVFGSAGQANYAAANAYLDALARRRRAEGLPAQSLAWGFWDSESAMTGSADRERLERSRVLPIGNELGLRLFDAALRADAPVLVPARLRLTGTAVVPPLLSRLVTATRHPAAAATRDTAWAQDLTGLDVDRRRAEVLRLVCGQAAAVLGLPGEDRIEPASAFREMGFDSLTAVDLRNRLAARLDVRLPATLVFDYPSPVALAGHLDELMFGSSRTVAAPVTATAAQDDPIVVVEMACRFPGGVSSPEDLWQLLTDGADAIGGLPTDRGWDLASLYDPAGDKPGTAYTRHGGFLADAADFDADLFGISPREALAMDPQQRLLLEASWEVLERAGIDPLSLRGSRTGVFAGLMYHDYGSRVRSVPAELEGYFTNGNAGSVASGRVAYTFGFEGPAVTVDTACSSSLVALHLAAQSLRSGECDLAIAGGVSVMATPSVLVEFSRQRGLAADGRCKSFAAAADGTGFSEGVGLVLVERLSDARRNGHRVLAVVRGSAVNQDGASNGLTAPNGPSQQRVIRQALASAGLSPADVDVVEAHGTGTRLGDPIEAQAVLATYGQDREHPVLLGSVKSNLGHTQAAAGVAGVIKMVLAMRHGVVPRSLHIDEPTPQVDWSAGAVELAAQASEWPETNRPRRAGVSSFGVSGTNAHVIVEQAPEAEPEPVVVPEGPAVWLVSARSREALQGQIDRLGAFVERRPEVSAHAIAAGLARRALLPYRAVAVGGSLDDLQVPAVPATPGGVVWVFAGQGWQWAGMADRLLAESPVFAEAMAECDAALRRWTGRSVLESSDGDVRTVQPLMWAVMVSLARVWQSLGVRPAAVIGHSQGEVAAAVVAGALSLEDGARVVAVRAGVIAETLSGRGGMLSVALPADEVRALVASVPGVGVAAVNGPSLCVVSGDRRALESVDWGPARTRWVDVDYASHSEQVEAVEGVLKDRLGDVKFRTADVPWYSTVTGETIDPAGLDAGYWYTNLRAEVRFEAAVRSAAGDGLRRFVEVSAHPVLLPGIVETVDDCTVTGTLKRDSGGLIDILRAAATVHTVGVPVDWTPVLPAVAPADLPTYAFQRQRFWLDQTDDGGSVVRLADGGVVVTAKVSTAREPWLADHAVNGTVLVPGTQFVDWAIGAGDLVGAPVLRELTVQAPLVLDGVVEVQTTVNAERQVSVYARTGEDEPWTCHATGALGDVAPEGPLPADEAWPPAGAEPLPVEDFYAGLAAVGLQYGPVFQGVRTAWRDGAELVAEVALDDAGRAQVDRFGVHPALLDAALHVAALDKPGGPAEPLLPFAWQDVAVHATGATAARVRMRVDGTTLSLTLTDLDGAPVVTVGSLVLRALPDRLPVKAVRHLYSVDWVEADQIGEAMADLPVWDCAGVALSDVLAGVRQRLAADEQRWLVLIPDSQNRPDRAAVWGLLASAQTEHPDRLVLVDAADPAVARAAVAVCDEPQLRVHDDGRVEVPRLVRAAPGEGEVDFGDGPVLITGGTGTLGGLLARHLVDVYGVTDLVLVSRRGPQAPGADRLRQARVVACDVSDREALRALLEEYRPTAVIHAAGVLDDATVGNLTEAQLDAVFRAKAVAAQHLHELTEGLSAFVLFSSASGVFGSAGQANYAAANAYLDALARRRRAQGLPAHSLAWGLWETGSAMTAALDTTKAYQGVLPMSDRQALALFDAALRTDRPALVTAALDLRPQAGPSPLLRALLPPNRRTAGGEAPDRTTAMRARLAGRDADGQLSGLLDLVRAQTAQVLGHTSPSTVGAGRPFKDLGFDSLTAIELRNRLRAATDLRLPATLVFDHPTPAALAEHLRSELFGGGASPSLVDQLAQLENAMAAAAGGSVDGLDAGLREDITVRLKALTAMWGDLQRRDDGADIGERLETASDDEIFQFIDSKFGDS</sequence>
<feature type="domain" description="Ketosynthase family 3 (KS3)" evidence="8">
    <location>
        <begin position="2006"/>
        <end position="2430"/>
    </location>
</feature>
<dbReference type="SUPFAM" id="SSF53901">
    <property type="entry name" value="Thiolase-like"/>
    <property type="match status" value="3"/>
</dbReference>
<dbReference type="SUPFAM" id="SSF47336">
    <property type="entry name" value="ACP-like"/>
    <property type="match status" value="4"/>
</dbReference>
<dbReference type="InterPro" id="IPR014030">
    <property type="entry name" value="Ketoacyl_synth_N"/>
</dbReference>
<dbReference type="CDD" id="cd08952">
    <property type="entry name" value="KR_1_SDR_x"/>
    <property type="match status" value="1"/>
</dbReference>
<dbReference type="SMART" id="SM00825">
    <property type="entry name" value="PKS_KS"/>
    <property type="match status" value="3"/>
</dbReference>
<dbReference type="InterPro" id="IPR036736">
    <property type="entry name" value="ACP-like_sf"/>
</dbReference>
<feature type="active site" description="Proton donor; for dehydratase activity" evidence="6">
    <location>
        <position position="3034"/>
    </location>
</feature>
<protein>
    <submittedName>
        <fullName evidence="10">Modular polyketide synthase</fullName>
    </submittedName>
</protein>
<dbReference type="Pfam" id="PF16197">
    <property type="entry name" value="KAsynt_C_assoc"/>
    <property type="match status" value="3"/>
</dbReference>
<dbReference type="InterPro" id="IPR006162">
    <property type="entry name" value="Ppantetheine_attach_site"/>
</dbReference>
<feature type="domain" description="Carrier" evidence="7">
    <location>
        <begin position="5094"/>
        <end position="5169"/>
    </location>
</feature>
<dbReference type="InterPro" id="IPR020807">
    <property type="entry name" value="PKS_DH"/>
</dbReference>
<dbReference type="InterPro" id="IPR050091">
    <property type="entry name" value="PKS_NRPS_Biosynth_Enz"/>
</dbReference>